<dbReference type="Proteomes" id="UP000509222">
    <property type="component" value="Chromosome"/>
</dbReference>
<feature type="transmembrane region" description="Helical" evidence="1">
    <location>
        <begin position="25"/>
        <end position="44"/>
    </location>
</feature>
<dbReference type="RefSeq" id="WP_176294206.1">
    <property type="nucleotide sequence ID" value="NZ_CP051177.1"/>
</dbReference>
<name>A0A7H8Q7Z9_9BACL</name>
<sequence>MEQTKRGFYQKLKVYLATPIISKKVDPFIVIFYSFLGAFIGMAFPEQTPLWKVLFTVLPITFISIALLSLLGARWRKKNSVEE</sequence>
<keyword evidence="1" id="KW-1133">Transmembrane helix</keyword>
<keyword evidence="1" id="KW-0472">Membrane</keyword>
<evidence type="ECO:0000256" key="1">
    <source>
        <dbReference type="SAM" id="Phobius"/>
    </source>
</evidence>
<keyword evidence="1" id="KW-0812">Transmembrane</keyword>
<dbReference type="EMBL" id="CP051177">
    <property type="protein sequence ID" value="QKX50079.1"/>
    <property type="molecule type" value="Genomic_DNA"/>
</dbReference>
<protein>
    <submittedName>
        <fullName evidence="2">Uncharacterized protein</fullName>
    </submittedName>
</protein>
<proteinExistence type="predicted"/>
<feature type="transmembrane region" description="Helical" evidence="1">
    <location>
        <begin position="50"/>
        <end position="71"/>
    </location>
</feature>
<gene>
    <name evidence="2" type="ORF">HF394_05470</name>
</gene>
<evidence type="ECO:0000313" key="2">
    <source>
        <dbReference type="EMBL" id="QKX50079.1"/>
    </source>
</evidence>
<reference evidence="3" key="2">
    <citation type="submission" date="2020-06" db="EMBL/GenBank/DDBJ databases">
        <title>Isolation of Planomicrobium glaciei.</title>
        <authorList>
            <person name="Malisova L."/>
            <person name="Safrankova R."/>
            <person name="Jakubu V."/>
            <person name="Spanelova P."/>
        </authorList>
    </citation>
    <scope>NUCLEOTIDE SEQUENCE [LARGE SCALE GENOMIC DNA]</scope>
    <source>
        <strain evidence="3">NRL-ATB46093</strain>
    </source>
</reference>
<keyword evidence="3" id="KW-1185">Reference proteome</keyword>
<reference evidence="2 3" key="1">
    <citation type="submission" date="2020-04" db="EMBL/GenBank/DDBJ databases">
        <authorList>
            <person name="Pajer P."/>
            <person name="Broz P."/>
        </authorList>
    </citation>
    <scope>NUCLEOTIDE SEQUENCE [LARGE SCALE GENOMIC DNA]</scope>
    <source>
        <strain evidence="3">NRL-ATB46093</strain>
    </source>
</reference>
<dbReference type="AlphaFoldDB" id="A0A7H8Q7Z9"/>
<organism evidence="2 3">
    <name type="scientific">Planococcus glaciei</name>
    <dbReference type="NCBI Taxonomy" id="459472"/>
    <lineage>
        <taxon>Bacteria</taxon>
        <taxon>Bacillati</taxon>
        <taxon>Bacillota</taxon>
        <taxon>Bacilli</taxon>
        <taxon>Bacillales</taxon>
        <taxon>Caryophanaceae</taxon>
        <taxon>Planococcus</taxon>
    </lineage>
</organism>
<accession>A0A7H8Q7Z9</accession>
<evidence type="ECO:0000313" key="3">
    <source>
        <dbReference type="Proteomes" id="UP000509222"/>
    </source>
</evidence>